<comment type="similarity">
    <text evidence="1 4">Belongs to the short-chain dehydrogenases/reductases (SDR) family.</text>
</comment>
<dbReference type="PROSITE" id="PS00061">
    <property type="entry name" value="ADH_SHORT"/>
    <property type="match status" value="1"/>
</dbReference>
<dbReference type="PRINTS" id="PR00081">
    <property type="entry name" value="GDHRDH"/>
</dbReference>
<dbReference type="EMBL" id="BAAAHQ010000001">
    <property type="protein sequence ID" value="GAA0913849.1"/>
    <property type="molecule type" value="Genomic_DNA"/>
</dbReference>
<dbReference type="InterPro" id="IPR036291">
    <property type="entry name" value="NAD(P)-bd_dom_sf"/>
</dbReference>
<evidence type="ECO:0000256" key="2">
    <source>
        <dbReference type="ARBA" id="ARBA00022857"/>
    </source>
</evidence>
<name>A0ABP3Z2G0_9ACTN</name>
<dbReference type="RefSeq" id="WP_343948139.1">
    <property type="nucleotide sequence ID" value="NZ_BAAAHQ010000001.1"/>
</dbReference>
<keyword evidence="2" id="KW-0521">NADP</keyword>
<dbReference type="PANTHER" id="PTHR43490">
    <property type="entry name" value="(+)-NEOMENTHOL DEHYDROGENASE"/>
    <property type="match status" value="1"/>
</dbReference>
<evidence type="ECO:0000256" key="1">
    <source>
        <dbReference type="ARBA" id="ARBA00006484"/>
    </source>
</evidence>
<organism evidence="5 6">
    <name type="scientific">Nonomuraea longicatena</name>
    <dbReference type="NCBI Taxonomy" id="83682"/>
    <lineage>
        <taxon>Bacteria</taxon>
        <taxon>Bacillati</taxon>
        <taxon>Actinomycetota</taxon>
        <taxon>Actinomycetes</taxon>
        <taxon>Streptosporangiales</taxon>
        <taxon>Streptosporangiaceae</taxon>
        <taxon>Nonomuraea</taxon>
    </lineage>
</organism>
<dbReference type="Gene3D" id="3.40.50.720">
    <property type="entry name" value="NAD(P)-binding Rossmann-like Domain"/>
    <property type="match status" value="1"/>
</dbReference>
<dbReference type="PANTHER" id="PTHR43490:SF99">
    <property type="entry name" value="SHORT-CHAIN DEHYDROGENASE_REDUCTASE"/>
    <property type="match status" value="1"/>
</dbReference>
<reference evidence="6" key="1">
    <citation type="journal article" date="2019" name="Int. J. Syst. Evol. Microbiol.">
        <title>The Global Catalogue of Microorganisms (GCM) 10K type strain sequencing project: providing services to taxonomists for standard genome sequencing and annotation.</title>
        <authorList>
            <consortium name="The Broad Institute Genomics Platform"/>
            <consortium name="The Broad Institute Genome Sequencing Center for Infectious Disease"/>
            <person name="Wu L."/>
            <person name="Ma J."/>
        </authorList>
    </citation>
    <scope>NUCLEOTIDE SEQUENCE [LARGE SCALE GENOMIC DNA]</scope>
    <source>
        <strain evidence="6">JCM 11136</strain>
    </source>
</reference>
<dbReference type="InterPro" id="IPR002347">
    <property type="entry name" value="SDR_fam"/>
</dbReference>
<gene>
    <name evidence="5" type="ORF">GCM10009560_06550</name>
</gene>
<dbReference type="InterPro" id="IPR020904">
    <property type="entry name" value="Sc_DH/Rdtase_CS"/>
</dbReference>
<accession>A0ABP3Z2G0</accession>
<evidence type="ECO:0000256" key="4">
    <source>
        <dbReference type="RuleBase" id="RU000363"/>
    </source>
</evidence>
<sequence length="226" mass="23470">MTIALITGADKGIGHESARLLGARDEERGRAAARRLGQPYLALDVTDAASVAAAARRLRDEYGGLDILVNNAAVAGVRRGASPSATALADLREVYETNVFGVVAVTNAMLPLLRQSPAARIVNVSSELGSLGLATDPGSPFWARNNLIYNSSKSALNMVTVAYAKELVDTPIKVNAASPGYCATDMTAHRGPRSAEQGAAIVVRLATLDADGPTGAFLADEGAVPW</sequence>
<dbReference type="Pfam" id="PF00106">
    <property type="entry name" value="adh_short"/>
    <property type="match status" value="1"/>
</dbReference>
<keyword evidence="3" id="KW-0560">Oxidoreductase</keyword>
<evidence type="ECO:0000256" key="3">
    <source>
        <dbReference type="ARBA" id="ARBA00023002"/>
    </source>
</evidence>
<evidence type="ECO:0000313" key="6">
    <source>
        <dbReference type="Proteomes" id="UP001501578"/>
    </source>
</evidence>
<proteinExistence type="inferred from homology"/>
<protein>
    <submittedName>
        <fullName evidence="5">SDR family NAD(P)-dependent oxidoreductase</fullName>
    </submittedName>
</protein>
<dbReference type="PRINTS" id="PR00080">
    <property type="entry name" value="SDRFAMILY"/>
</dbReference>
<evidence type="ECO:0000313" key="5">
    <source>
        <dbReference type="EMBL" id="GAA0913849.1"/>
    </source>
</evidence>
<keyword evidence="6" id="KW-1185">Reference proteome</keyword>
<comment type="caution">
    <text evidence="5">The sequence shown here is derived from an EMBL/GenBank/DDBJ whole genome shotgun (WGS) entry which is preliminary data.</text>
</comment>
<dbReference type="SUPFAM" id="SSF51735">
    <property type="entry name" value="NAD(P)-binding Rossmann-fold domains"/>
    <property type="match status" value="1"/>
</dbReference>
<dbReference type="Proteomes" id="UP001501578">
    <property type="component" value="Unassembled WGS sequence"/>
</dbReference>